<sequence length="82" mass="9145">MGNLFSKLSLISVTLGVSLLIIGIGYIQQLYVLYPGIILYILSLVVSIIAFSKRETGFSKFIPFLFLIPIIPFVLFIYSGQI</sequence>
<dbReference type="RefSeq" id="WP_190999970.1">
    <property type="nucleotide sequence ID" value="NZ_JACXSI010000069.1"/>
</dbReference>
<evidence type="ECO:0000313" key="3">
    <source>
        <dbReference type="Proteomes" id="UP000602076"/>
    </source>
</evidence>
<accession>A0A927HEF8</accession>
<organism evidence="2 3">
    <name type="scientific">Peribacillus faecalis</name>
    <dbReference type="NCBI Taxonomy" id="2772559"/>
    <lineage>
        <taxon>Bacteria</taxon>
        <taxon>Bacillati</taxon>
        <taxon>Bacillota</taxon>
        <taxon>Bacilli</taxon>
        <taxon>Bacillales</taxon>
        <taxon>Bacillaceae</taxon>
        <taxon>Peribacillus</taxon>
    </lineage>
</organism>
<reference evidence="2" key="1">
    <citation type="submission" date="2020-09" db="EMBL/GenBank/DDBJ databases">
        <title>Bacillus faecalis sp. nov., a moderately halophilic bacterium isolated from cow faeces.</title>
        <authorList>
            <person name="Jiang L."/>
            <person name="Lee J."/>
        </authorList>
    </citation>
    <scope>NUCLEOTIDE SEQUENCE</scope>
    <source>
        <strain evidence="2">AGMB 02131</strain>
    </source>
</reference>
<keyword evidence="1" id="KW-0812">Transmembrane</keyword>
<keyword evidence="3" id="KW-1185">Reference proteome</keyword>
<evidence type="ECO:0000256" key="1">
    <source>
        <dbReference type="SAM" id="Phobius"/>
    </source>
</evidence>
<feature type="transmembrane region" description="Helical" evidence="1">
    <location>
        <begin position="58"/>
        <end position="78"/>
    </location>
</feature>
<feature type="transmembrane region" description="Helical" evidence="1">
    <location>
        <begin position="33"/>
        <end position="51"/>
    </location>
</feature>
<protein>
    <submittedName>
        <fullName evidence="2">Uncharacterized protein</fullName>
    </submittedName>
</protein>
<dbReference type="Proteomes" id="UP000602076">
    <property type="component" value="Unassembled WGS sequence"/>
</dbReference>
<dbReference type="AlphaFoldDB" id="A0A927HEF8"/>
<feature type="transmembrane region" description="Helical" evidence="1">
    <location>
        <begin position="7"/>
        <end position="27"/>
    </location>
</feature>
<proteinExistence type="predicted"/>
<keyword evidence="1" id="KW-0472">Membrane</keyword>
<comment type="caution">
    <text evidence="2">The sequence shown here is derived from an EMBL/GenBank/DDBJ whole genome shotgun (WGS) entry which is preliminary data.</text>
</comment>
<gene>
    <name evidence="2" type="ORF">IEO70_19100</name>
</gene>
<name>A0A927HEF8_9BACI</name>
<keyword evidence="1" id="KW-1133">Transmembrane helix</keyword>
<evidence type="ECO:0000313" key="2">
    <source>
        <dbReference type="EMBL" id="MBD3110438.1"/>
    </source>
</evidence>
<dbReference type="EMBL" id="JACXSI010000069">
    <property type="protein sequence ID" value="MBD3110438.1"/>
    <property type="molecule type" value="Genomic_DNA"/>
</dbReference>